<dbReference type="EMBL" id="LHUR01000012">
    <property type="protein sequence ID" value="KOA20605.1"/>
    <property type="molecule type" value="Genomic_DNA"/>
</dbReference>
<evidence type="ECO:0000313" key="11">
    <source>
        <dbReference type="EMBL" id="KOA20605.1"/>
    </source>
</evidence>
<gene>
    <name evidence="11" type="primary">zraR_1</name>
    <name evidence="11" type="ORF">CLHOM_07470</name>
</gene>
<comment type="caution">
    <text evidence="11">The sequence shown here is derived from an EMBL/GenBank/DDBJ whole genome shotgun (WGS) entry which is preliminary data.</text>
</comment>
<feature type="domain" description="Sigma-54 factor interaction" evidence="9">
    <location>
        <begin position="142"/>
        <end position="369"/>
    </location>
</feature>
<keyword evidence="2 8" id="KW-0597">Phosphoprotein</keyword>
<dbReference type="PROSITE" id="PS00688">
    <property type="entry name" value="SIGMA54_INTERACT_3"/>
    <property type="match status" value="1"/>
</dbReference>
<evidence type="ECO:0000256" key="5">
    <source>
        <dbReference type="ARBA" id="ARBA00023015"/>
    </source>
</evidence>
<dbReference type="STRING" id="36844.SAMN04488501_103257"/>
<dbReference type="GO" id="GO:0043565">
    <property type="term" value="F:sequence-specific DNA binding"/>
    <property type="evidence" value="ECO:0007669"/>
    <property type="project" value="InterPro"/>
</dbReference>
<keyword evidence="5" id="KW-0805">Transcription regulation</keyword>
<dbReference type="PROSITE" id="PS50110">
    <property type="entry name" value="RESPONSE_REGULATORY"/>
    <property type="match status" value="1"/>
</dbReference>
<evidence type="ECO:0000256" key="1">
    <source>
        <dbReference type="ARBA" id="ARBA00018672"/>
    </source>
</evidence>
<evidence type="ECO:0000256" key="2">
    <source>
        <dbReference type="ARBA" id="ARBA00022553"/>
    </source>
</evidence>
<dbReference type="InterPro" id="IPR003593">
    <property type="entry name" value="AAA+_ATPase"/>
</dbReference>
<dbReference type="Gene3D" id="1.10.10.60">
    <property type="entry name" value="Homeodomain-like"/>
    <property type="match status" value="1"/>
</dbReference>
<dbReference type="PANTHER" id="PTHR32071">
    <property type="entry name" value="TRANSCRIPTIONAL REGULATORY PROTEIN"/>
    <property type="match status" value="1"/>
</dbReference>
<dbReference type="Gene3D" id="3.40.50.300">
    <property type="entry name" value="P-loop containing nucleotide triphosphate hydrolases"/>
    <property type="match status" value="1"/>
</dbReference>
<dbReference type="InterPro" id="IPR002197">
    <property type="entry name" value="HTH_Fis"/>
</dbReference>
<dbReference type="Pfam" id="PF00158">
    <property type="entry name" value="Sigma54_activat"/>
    <property type="match status" value="1"/>
</dbReference>
<organism evidence="11 12">
    <name type="scientific">Clostridium homopropionicum DSM 5847</name>
    <dbReference type="NCBI Taxonomy" id="1121318"/>
    <lineage>
        <taxon>Bacteria</taxon>
        <taxon>Bacillati</taxon>
        <taxon>Bacillota</taxon>
        <taxon>Clostridia</taxon>
        <taxon>Eubacteriales</taxon>
        <taxon>Clostridiaceae</taxon>
        <taxon>Clostridium</taxon>
    </lineage>
</organism>
<accession>A0A0L6ZCB0</accession>
<evidence type="ECO:0000313" key="12">
    <source>
        <dbReference type="Proteomes" id="UP000037043"/>
    </source>
</evidence>
<keyword evidence="6" id="KW-0804">Transcription</keyword>
<dbReference type="FunFam" id="3.40.50.2300:FF:000018">
    <property type="entry name" value="DNA-binding transcriptional regulator NtrC"/>
    <property type="match status" value="1"/>
</dbReference>
<comment type="function">
    <text evidence="7">May play the central regulatory role in sporulation. It may be an element of the effector pathway responsible for the activation of sporulation genes in response to nutritional stress. Spo0A may act in concert with spo0H (a sigma factor) to control the expression of some genes that are critical to the sporulation process.</text>
</comment>
<evidence type="ECO:0000256" key="7">
    <source>
        <dbReference type="ARBA" id="ARBA00024867"/>
    </source>
</evidence>
<dbReference type="InterPro" id="IPR001789">
    <property type="entry name" value="Sig_transdc_resp-reg_receiver"/>
</dbReference>
<dbReference type="InterPro" id="IPR027417">
    <property type="entry name" value="P-loop_NTPase"/>
</dbReference>
<dbReference type="PRINTS" id="PR01590">
    <property type="entry name" value="HTHFIS"/>
</dbReference>
<dbReference type="Gene3D" id="1.10.8.60">
    <property type="match status" value="1"/>
</dbReference>
<dbReference type="InterPro" id="IPR002078">
    <property type="entry name" value="Sigma_54_int"/>
</dbReference>
<feature type="modified residue" description="4-aspartylphosphate" evidence="8">
    <location>
        <position position="52"/>
    </location>
</feature>
<dbReference type="SUPFAM" id="SSF46689">
    <property type="entry name" value="Homeodomain-like"/>
    <property type="match status" value="1"/>
</dbReference>
<dbReference type="FunFam" id="3.40.50.300:FF:000006">
    <property type="entry name" value="DNA-binding transcriptional regulator NtrC"/>
    <property type="match status" value="1"/>
</dbReference>
<dbReference type="Proteomes" id="UP000037043">
    <property type="component" value="Unassembled WGS sequence"/>
</dbReference>
<dbReference type="Pfam" id="PF25601">
    <property type="entry name" value="AAA_lid_14"/>
    <property type="match status" value="1"/>
</dbReference>
<dbReference type="Pfam" id="PF00072">
    <property type="entry name" value="Response_reg"/>
    <property type="match status" value="1"/>
</dbReference>
<evidence type="ECO:0000256" key="4">
    <source>
        <dbReference type="ARBA" id="ARBA00022840"/>
    </source>
</evidence>
<reference evidence="12" key="1">
    <citation type="submission" date="2015-08" db="EMBL/GenBank/DDBJ databases">
        <title>Genome sequence of the strict anaerobe Clostridium homopropionicum LuHBu1 (DSM 5847T).</title>
        <authorList>
            <person name="Poehlein A."/>
            <person name="Beck M."/>
            <person name="Schiel-Bengelsdorf B."/>
            <person name="Bengelsdorf F.R."/>
            <person name="Daniel R."/>
            <person name="Duerre P."/>
        </authorList>
    </citation>
    <scope>NUCLEOTIDE SEQUENCE [LARGE SCALE GENOMIC DNA]</scope>
    <source>
        <strain evidence="12">DSM 5847</strain>
    </source>
</reference>
<dbReference type="CDD" id="cd00009">
    <property type="entry name" value="AAA"/>
    <property type="match status" value="1"/>
</dbReference>
<evidence type="ECO:0000259" key="9">
    <source>
        <dbReference type="PROSITE" id="PS50045"/>
    </source>
</evidence>
<sequence>MGRILVIDDEEYIGWIIQKTFENTDNEVLTALDGKSGILEVHKKNFDLVFLDLRLPDMDGMKVLEELKKIQKDIIVIIITAHGSIDTAIESMKRGAFDYITKPFDVDELMIQAEKAMEIGRLKGEVKYLRDEEAKKISSEEFHSKNEKLNLIYKAMEQIGKAEAAVLITGENGTGKKVIARRLHQLSNRQNGPFITFNCGAISDEKAEEELFGYEKDSLRNYEEKRLGKFELANKGTIFLDDIEEMSLNMQLKLLRVLEEKEIQRVGEKENIKVDVRVIAASNKDLKEAVSNGTFREELYYKLNVIPIEIPPLRERKEDISDLVDLFIRKYDMHNKIKGISSEALKMIRNYHWPGNIRELENVIERIVILSNEPYIKSTELPIEILDQRKKAKEPIIYFPEEGISLEEVERELIIKALSMSKNNQSKAAQLLGITRSALIYRMQKYLIN</sequence>
<dbReference type="InterPro" id="IPR009057">
    <property type="entry name" value="Homeodomain-like_sf"/>
</dbReference>
<dbReference type="InterPro" id="IPR011006">
    <property type="entry name" value="CheY-like_superfamily"/>
</dbReference>
<dbReference type="SUPFAM" id="SSF52172">
    <property type="entry name" value="CheY-like"/>
    <property type="match status" value="1"/>
</dbReference>
<keyword evidence="3" id="KW-0547">Nucleotide-binding</keyword>
<keyword evidence="4" id="KW-0067">ATP-binding</keyword>
<dbReference type="InterPro" id="IPR025944">
    <property type="entry name" value="Sigma_54_int_dom_CS"/>
</dbReference>
<dbReference type="AlphaFoldDB" id="A0A0L6ZCB0"/>
<dbReference type="GO" id="GO:0005524">
    <property type="term" value="F:ATP binding"/>
    <property type="evidence" value="ECO:0007669"/>
    <property type="project" value="UniProtKB-KW"/>
</dbReference>
<dbReference type="SMART" id="SM00448">
    <property type="entry name" value="REC"/>
    <property type="match status" value="1"/>
</dbReference>
<keyword evidence="12" id="KW-1185">Reference proteome</keyword>
<dbReference type="SMART" id="SM00382">
    <property type="entry name" value="AAA"/>
    <property type="match status" value="1"/>
</dbReference>
<dbReference type="GO" id="GO:0006355">
    <property type="term" value="P:regulation of DNA-templated transcription"/>
    <property type="evidence" value="ECO:0007669"/>
    <property type="project" value="InterPro"/>
</dbReference>
<dbReference type="Pfam" id="PF02954">
    <property type="entry name" value="HTH_8"/>
    <property type="match status" value="1"/>
</dbReference>
<dbReference type="PROSITE" id="PS50045">
    <property type="entry name" value="SIGMA54_INTERACT_4"/>
    <property type="match status" value="1"/>
</dbReference>
<dbReference type="SUPFAM" id="SSF52540">
    <property type="entry name" value="P-loop containing nucleoside triphosphate hydrolases"/>
    <property type="match status" value="1"/>
</dbReference>
<dbReference type="InterPro" id="IPR058031">
    <property type="entry name" value="AAA_lid_NorR"/>
</dbReference>
<protein>
    <recommendedName>
        <fullName evidence="1">Stage 0 sporulation protein A homolog</fullName>
    </recommendedName>
</protein>
<dbReference type="PATRIC" id="fig|1121318.3.peg.751"/>
<dbReference type="GO" id="GO:0000160">
    <property type="term" value="P:phosphorelay signal transduction system"/>
    <property type="evidence" value="ECO:0007669"/>
    <property type="project" value="InterPro"/>
</dbReference>
<evidence type="ECO:0000256" key="3">
    <source>
        <dbReference type="ARBA" id="ARBA00022741"/>
    </source>
</evidence>
<proteinExistence type="predicted"/>
<feature type="domain" description="Response regulatory" evidence="10">
    <location>
        <begin position="3"/>
        <end position="117"/>
    </location>
</feature>
<evidence type="ECO:0000259" key="10">
    <source>
        <dbReference type="PROSITE" id="PS50110"/>
    </source>
</evidence>
<dbReference type="Gene3D" id="3.40.50.2300">
    <property type="match status" value="1"/>
</dbReference>
<evidence type="ECO:0000256" key="6">
    <source>
        <dbReference type="ARBA" id="ARBA00023163"/>
    </source>
</evidence>
<name>A0A0L6ZCB0_9CLOT</name>
<evidence type="ECO:0000256" key="8">
    <source>
        <dbReference type="PROSITE-ProRule" id="PRU00169"/>
    </source>
</evidence>